<dbReference type="Proteomes" id="UP000654947">
    <property type="component" value="Unassembled WGS sequence"/>
</dbReference>
<gene>
    <name evidence="2" type="primary">pcaD</name>
    <name evidence="2" type="ORF">GCM10007147_11690</name>
</gene>
<keyword evidence="3" id="KW-1185">Reference proteome</keyword>
<dbReference type="RefSeq" id="WP_193517525.1">
    <property type="nucleotide sequence ID" value="NZ_BMXL01000004.1"/>
</dbReference>
<reference evidence="2 3" key="1">
    <citation type="journal article" date="2014" name="Int. J. Syst. Evol. Microbiol.">
        <title>Complete genome sequence of Corynebacterium casei LMG S-19264T (=DSM 44701T), isolated from a smear-ripened cheese.</title>
        <authorList>
            <consortium name="US DOE Joint Genome Institute (JGI-PGF)"/>
            <person name="Walter F."/>
            <person name="Albersmeier A."/>
            <person name="Kalinowski J."/>
            <person name="Ruckert C."/>
        </authorList>
    </citation>
    <scope>NUCLEOTIDE SEQUENCE [LARGE SCALE GENOMIC DNA]</scope>
    <source>
        <strain evidence="2 3">KCTC 19473</strain>
    </source>
</reference>
<dbReference type="NCBIfam" id="TIGR02427">
    <property type="entry name" value="protocat_pcaD"/>
    <property type="match status" value="1"/>
</dbReference>
<dbReference type="Gene3D" id="3.40.50.1820">
    <property type="entry name" value="alpha/beta hydrolase"/>
    <property type="match status" value="1"/>
</dbReference>
<dbReference type="PANTHER" id="PTHR43433:SF5">
    <property type="entry name" value="AB HYDROLASE-1 DOMAIN-CONTAINING PROTEIN"/>
    <property type="match status" value="1"/>
</dbReference>
<dbReference type="InterPro" id="IPR000073">
    <property type="entry name" value="AB_hydrolase_1"/>
</dbReference>
<dbReference type="SUPFAM" id="SSF53474">
    <property type="entry name" value="alpha/beta-Hydrolases"/>
    <property type="match status" value="1"/>
</dbReference>
<evidence type="ECO:0000313" key="2">
    <source>
        <dbReference type="EMBL" id="GHD20070.1"/>
    </source>
</evidence>
<dbReference type="Pfam" id="PF00561">
    <property type="entry name" value="Abhydrolase_1"/>
    <property type="match status" value="1"/>
</dbReference>
<organism evidence="2 3">
    <name type="scientific">Nocardiopsis kunsanensis</name>
    <dbReference type="NCBI Taxonomy" id="141693"/>
    <lineage>
        <taxon>Bacteria</taxon>
        <taxon>Bacillati</taxon>
        <taxon>Actinomycetota</taxon>
        <taxon>Actinomycetes</taxon>
        <taxon>Streptosporangiales</taxon>
        <taxon>Nocardiopsidaceae</taxon>
        <taxon>Nocardiopsis</taxon>
    </lineage>
</organism>
<dbReference type="GO" id="GO:0042952">
    <property type="term" value="P:beta-ketoadipate pathway"/>
    <property type="evidence" value="ECO:0007669"/>
    <property type="project" value="InterPro"/>
</dbReference>
<dbReference type="InterPro" id="IPR026968">
    <property type="entry name" value="PcaD/CatD"/>
</dbReference>
<feature type="domain" description="AB hydrolase-1" evidence="1">
    <location>
        <begin position="18"/>
        <end position="240"/>
    </location>
</feature>
<proteinExistence type="predicted"/>
<protein>
    <submittedName>
        <fullName evidence="2">3-oxoadipate enol-lactonase</fullName>
    </submittedName>
</protein>
<sequence>MSVDLHTTVTGPSEAPPLLLGGSLGSTAQMWQPQAEELSTHFRVVRFDLRGHGLSPVPEGPYTMADLGEDVLALMDRLGIARAHYAGISLGGMIGQWLALNAPDRIDRLALLATSPYPGPPQNWLDRAALAREKGPGALADAVVGRWFTEDYARAHADEVEELRDGIADTPAEGYASCCEAISRWDVREELPHVTAPTLVIGGAQDEATPVQGNTDLIAERIPGAQLVVLDHAAHLLSWQQAPRVNTLLARHMAPEDGGRDPRP</sequence>
<name>A0A918X9R5_9ACTN</name>
<evidence type="ECO:0000259" key="1">
    <source>
        <dbReference type="Pfam" id="PF00561"/>
    </source>
</evidence>
<dbReference type="EMBL" id="BMXL01000004">
    <property type="protein sequence ID" value="GHD20070.1"/>
    <property type="molecule type" value="Genomic_DNA"/>
</dbReference>
<comment type="caution">
    <text evidence="2">The sequence shown here is derived from an EMBL/GenBank/DDBJ whole genome shotgun (WGS) entry which is preliminary data.</text>
</comment>
<dbReference type="PANTHER" id="PTHR43433">
    <property type="entry name" value="HYDROLASE, ALPHA/BETA FOLD FAMILY PROTEIN"/>
    <property type="match status" value="1"/>
</dbReference>
<evidence type="ECO:0000313" key="3">
    <source>
        <dbReference type="Proteomes" id="UP000654947"/>
    </source>
</evidence>
<dbReference type="PRINTS" id="PR00111">
    <property type="entry name" value="ABHYDROLASE"/>
</dbReference>
<dbReference type="AlphaFoldDB" id="A0A918X9R5"/>
<dbReference type="InterPro" id="IPR050471">
    <property type="entry name" value="AB_hydrolase"/>
</dbReference>
<accession>A0A918X9R5</accession>
<dbReference type="InterPro" id="IPR029058">
    <property type="entry name" value="AB_hydrolase_fold"/>
</dbReference>
<dbReference type="GO" id="GO:0047570">
    <property type="term" value="F:3-oxoadipate enol-lactonase activity"/>
    <property type="evidence" value="ECO:0007669"/>
    <property type="project" value="InterPro"/>
</dbReference>